<evidence type="ECO:0000256" key="5">
    <source>
        <dbReference type="ARBA" id="ARBA00022989"/>
    </source>
</evidence>
<comment type="caution">
    <text evidence="9">The sequence shown here is derived from an EMBL/GenBank/DDBJ whole genome shotgun (WGS) entry which is preliminary data.</text>
</comment>
<feature type="transmembrane region" description="Helical" evidence="7">
    <location>
        <begin position="302"/>
        <end position="326"/>
    </location>
</feature>
<dbReference type="Proteomes" id="UP001500631">
    <property type="component" value="Unassembled WGS sequence"/>
</dbReference>
<gene>
    <name evidence="9" type="primary">lplT</name>
    <name evidence="9" type="ORF">GCM10023338_17790</name>
</gene>
<keyword evidence="2" id="KW-0813">Transport</keyword>
<dbReference type="EMBL" id="BAABKE010000005">
    <property type="protein sequence ID" value="GAA5101555.1"/>
    <property type="molecule type" value="Genomic_DNA"/>
</dbReference>
<dbReference type="Gene3D" id="1.20.1250.20">
    <property type="entry name" value="MFS general substrate transporter like domains"/>
    <property type="match status" value="1"/>
</dbReference>
<keyword evidence="6 7" id="KW-0472">Membrane</keyword>
<feature type="transmembrane region" description="Helical" evidence="7">
    <location>
        <begin position="280"/>
        <end position="296"/>
    </location>
</feature>
<keyword evidence="10" id="KW-1185">Reference proteome</keyword>
<feature type="transmembrane region" description="Helical" evidence="7">
    <location>
        <begin position="338"/>
        <end position="362"/>
    </location>
</feature>
<feature type="transmembrane region" description="Helical" evidence="7">
    <location>
        <begin position="217"/>
        <end position="236"/>
    </location>
</feature>
<evidence type="ECO:0000313" key="9">
    <source>
        <dbReference type="EMBL" id="GAA5101555.1"/>
    </source>
</evidence>
<evidence type="ECO:0000256" key="6">
    <source>
        <dbReference type="ARBA" id="ARBA00023136"/>
    </source>
</evidence>
<evidence type="ECO:0000313" key="10">
    <source>
        <dbReference type="Proteomes" id="UP001500631"/>
    </source>
</evidence>
<keyword evidence="5 7" id="KW-1133">Transmembrane helix</keyword>
<dbReference type="Pfam" id="PF07690">
    <property type="entry name" value="MFS_1"/>
    <property type="match status" value="1"/>
</dbReference>
<keyword evidence="3" id="KW-1003">Cell membrane</keyword>
<accession>A0ABP9MTU1</accession>
<dbReference type="InterPro" id="IPR011701">
    <property type="entry name" value="MFS"/>
</dbReference>
<sequence>MNREPSDKLFNKGVISVVNAQFFSALADNALFFALLELLDKLGALKESTYLLQACFLISYILLAPVVGLFADNQPKSRVLMIGNGMKLLGVALLFIGASPFICYAIVGIGAAVYSPAKFGILGELVTTRLLVKVNGMVEGSTIFAILLGAYLGGLLAENNVVMAFLFTGVMYAVAVIFNLFIPKIPAIRKDNFAPKALLKSFGSILVKLACDRQARFAILGTSLFWGAAATLRLLLNDWVRVVLDGGTEMVAMLSAIVSIGIVFGALIASLFITIKNLKLCLWAGLAMGLIAMIFSFQTNIYSVYCFLILIGACGGIFVIPMNALLQERGKLFDSAGTAVAVQNFSENLVMIVMMLIFGVLAYYEVSIIILMICFGGFFCLGVLGLFYHIGKRNVLDTAQD</sequence>
<dbReference type="PANTHER" id="PTHR43266">
    <property type="entry name" value="MACROLIDE-EFFLUX PROTEIN"/>
    <property type="match status" value="1"/>
</dbReference>
<proteinExistence type="predicted"/>
<feature type="transmembrane region" description="Helical" evidence="7">
    <location>
        <begin position="91"/>
        <end position="115"/>
    </location>
</feature>
<keyword evidence="4 7" id="KW-0812">Transmembrane</keyword>
<organism evidence="9 10">
    <name type="scientific">Wohlfahrtiimonas larvae</name>
    <dbReference type="NCBI Taxonomy" id="1157986"/>
    <lineage>
        <taxon>Bacteria</taxon>
        <taxon>Pseudomonadati</taxon>
        <taxon>Pseudomonadota</taxon>
        <taxon>Gammaproteobacteria</taxon>
        <taxon>Cardiobacteriales</taxon>
        <taxon>Ignatzschineriaceae</taxon>
        <taxon>Wohlfahrtiimonas</taxon>
    </lineage>
</organism>
<dbReference type="RefSeq" id="WP_077925655.1">
    <property type="nucleotide sequence ID" value="NZ_BAABKE010000005.1"/>
</dbReference>
<feature type="transmembrane region" description="Helical" evidence="7">
    <location>
        <begin position="251"/>
        <end position="273"/>
    </location>
</feature>
<feature type="transmembrane region" description="Helical" evidence="7">
    <location>
        <begin position="368"/>
        <end position="388"/>
    </location>
</feature>
<feature type="transmembrane region" description="Helical" evidence="7">
    <location>
        <begin position="20"/>
        <end position="39"/>
    </location>
</feature>
<feature type="transmembrane region" description="Helical" evidence="7">
    <location>
        <begin position="51"/>
        <end position="71"/>
    </location>
</feature>
<evidence type="ECO:0000259" key="8">
    <source>
        <dbReference type="PROSITE" id="PS50850"/>
    </source>
</evidence>
<evidence type="ECO:0000256" key="7">
    <source>
        <dbReference type="SAM" id="Phobius"/>
    </source>
</evidence>
<evidence type="ECO:0000256" key="2">
    <source>
        <dbReference type="ARBA" id="ARBA00022448"/>
    </source>
</evidence>
<feature type="domain" description="Major facilitator superfamily (MFS) profile" evidence="8">
    <location>
        <begin position="13"/>
        <end position="394"/>
    </location>
</feature>
<dbReference type="PROSITE" id="PS50850">
    <property type="entry name" value="MFS"/>
    <property type="match status" value="1"/>
</dbReference>
<dbReference type="NCBIfam" id="NF008397">
    <property type="entry name" value="PRK11195.1"/>
    <property type="match status" value="1"/>
</dbReference>
<dbReference type="InterPro" id="IPR036259">
    <property type="entry name" value="MFS_trans_sf"/>
</dbReference>
<dbReference type="PANTHER" id="PTHR43266:SF2">
    <property type="entry name" value="MAJOR FACILITATOR SUPERFAMILY (MFS) PROFILE DOMAIN-CONTAINING PROTEIN"/>
    <property type="match status" value="1"/>
</dbReference>
<dbReference type="SUPFAM" id="SSF103473">
    <property type="entry name" value="MFS general substrate transporter"/>
    <property type="match status" value="1"/>
</dbReference>
<evidence type="ECO:0000256" key="1">
    <source>
        <dbReference type="ARBA" id="ARBA00004651"/>
    </source>
</evidence>
<name>A0ABP9MTU1_9GAMM</name>
<dbReference type="InterPro" id="IPR020846">
    <property type="entry name" value="MFS_dom"/>
</dbReference>
<evidence type="ECO:0000256" key="4">
    <source>
        <dbReference type="ARBA" id="ARBA00022692"/>
    </source>
</evidence>
<reference evidence="10" key="1">
    <citation type="journal article" date="2019" name="Int. J. Syst. Evol. Microbiol.">
        <title>The Global Catalogue of Microorganisms (GCM) 10K type strain sequencing project: providing services to taxonomists for standard genome sequencing and annotation.</title>
        <authorList>
            <consortium name="The Broad Institute Genomics Platform"/>
            <consortium name="The Broad Institute Genome Sequencing Center for Infectious Disease"/>
            <person name="Wu L."/>
            <person name="Ma J."/>
        </authorList>
    </citation>
    <scope>NUCLEOTIDE SEQUENCE [LARGE SCALE GENOMIC DNA]</scope>
    <source>
        <strain evidence="10">JCM 18424</strain>
    </source>
</reference>
<feature type="transmembrane region" description="Helical" evidence="7">
    <location>
        <begin position="162"/>
        <end position="182"/>
    </location>
</feature>
<evidence type="ECO:0000256" key="3">
    <source>
        <dbReference type="ARBA" id="ARBA00022475"/>
    </source>
</evidence>
<comment type="subcellular location">
    <subcellularLocation>
        <location evidence="1">Cell membrane</location>
        <topology evidence="1">Multi-pass membrane protein</topology>
    </subcellularLocation>
</comment>
<protein>
    <submittedName>
        <fullName evidence="9">Lysophospholipid transporter LplT</fullName>
    </submittedName>
</protein>